<dbReference type="CDD" id="cd04207">
    <property type="entry name" value="CuRO_3_LCC_like"/>
    <property type="match status" value="1"/>
</dbReference>
<keyword evidence="8" id="KW-1185">Reference proteome</keyword>
<dbReference type="RefSeq" id="WP_126831222.1">
    <property type="nucleotide sequence ID" value="NZ_CBCRYB010000004.1"/>
</dbReference>
<evidence type="ECO:0000256" key="1">
    <source>
        <dbReference type="ARBA" id="ARBA00022723"/>
    </source>
</evidence>
<feature type="domain" description="Plastocyanin-like" evidence="4">
    <location>
        <begin position="204"/>
        <end position="293"/>
    </location>
</feature>
<dbReference type="InterPro" id="IPR033138">
    <property type="entry name" value="Cu_oxidase_CS"/>
</dbReference>
<evidence type="ECO:0000256" key="2">
    <source>
        <dbReference type="ARBA" id="ARBA00023002"/>
    </source>
</evidence>
<dbReference type="GO" id="GO:0016491">
    <property type="term" value="F:oxidoreductase activity"/>
    <property type="evidence" value="ECO:0007669"/>
    <property type="project" value="UniProtKB-KW"/>
</dbReference>
<dbReference type="Pfam" id="PF07731">
    <property type="entry name" value="Cu-oxidase_2"/>
    <property type="match status" value="1"/>
</dbReference>
<evidence type="ECO:0008006" key="9">
    <source>
        <dbReference type="Google" id="ProtNLM"/>
    </source>
</evidence>
<dbReference type="AlphaFoldDB" id="A0A430A7F1"/>
<dbReference type="InterPro" id="IPR011707">
    <property type="entry name" value="Cu-oxidase-like_N"/>
</dbReference>
<dbReference type="InterPro" id="IPR008972">
    <property type="entry name" value="Cupredoxin"/>
</dbReference>
<sequence length="472" mass="53245">MIIKKIVPLLTLLLVGAGCTKKEALPEDNETKSHPTVKQNNHSDDSKITPGLYSLDYTALVSNDPVKKIDLVINEIDYELDGKTFKRWVYTDKNNTPYYAGMPLILNKGQQATITVTNNTSADTNIHWHGLALPNDQDGPGLLIKKNGGTFTYNFTPDYTGTYWYHSHNRPVRDQVDNGMYGPLVILDDTDKKYTNDQLLVLDDWVVNNEEGHMQVEGDVDTVNGLTGQDIEPLTVTNGDKTKLRFVQAATAKSTTLFFPEKILITHTDGMPLEKPIYTKELTLAPGERYDVEMILSGTKDKTLDIKNDRDQGFSIPINYHYDAKVKEAPTFTKSATSHKEIQTGEKDLTKPDIFVEMDSQMSSNGHEWTINGEVFPDTESFDLKKDKPYVIRFKNNNHMSNHPMHIHGAHFKILSQDGTPVTDNIWKDTIDVAPNGYTDILIQFDRVGEWMLHCHILDHEDGGMMTTINVA</sequence>
<reference evidence="7 8" key="1">
    <citation type="submission" date="2017-05" db="EMBL/GenBank/DDBJ databases">
        <title>Vagococcus spp. assemblies.</title>
        <authorList>
            <person name="Gulvik C.A."/>
        </authorList>
    </citation>
    <scope>NUCLEOTIDE SEQUENCE [LARGE SCALE GENOMIC DNA]</scope>
    <source>
        <strain evidence="7 8">CCUG 41755</strain>
    </source>
</reference>
<dbReference type="SUPFAM" id="SSF49503">
    <property type="entry name" value="Cupredoxins"/>
    <property type="match status" value="3"/>
</dbReference>
<evidence type="ECO:0000256" key="3">
    <source>
        <dbReference type="SAM" id="MobiDB-lite"/>
    </source>
</evidence>
<dbReference type="PROSITE" id="PS00080">
    <property type="entry name" value="MULTICOPPER_OXIDASE2"/>
    <property type="match status" value="1"/>
</dbReference>
<dbReference type="Proteomes" id="UP000287101">
    <property type="component" value="Unassembled WGS sequence"/>
</dbReference>
<name>A0A430A7F1_9ENTE</name>
<dbReference type="PANTHER" id="PTHR11709">
    <property type="entry name" value="MULTI-COPPER OXIDASE"/>
    <property type="match status" value="1"/>
</dbReference>
<gene>
    <name evidence="7" type="ORF">CBF31_04600</name>
</gene>
<dbReference type="EMBL" id="NGJY01000002">
    <property type="protein sequence ID" value="RSU03011.1"/>
    <property type="molecule type" value="Genomic_DNA"/>
</dbReference>
<evidence type="ECO:0000259" key="5">
    <source>
        <dbReference type="Pfam" id="PF07731"/>
    </source>
</evidence>
<proteinExistence type="predicted"/>
<evidence type="ECO:0000259" key="4">
    <source>
        <dbReference type="Pfam" id="PF00394"/>
    </source>
</evidence>
<dbReference type="InterPro" id="IPR011706">
    <property type="entry name" value="Cu-oxidase_C"/>
</dbReference>
<dbReference type="PROSITE" id="PS00079">
    <property type="entry name" value="MULTICOPPER_OXIDASE1"/>
    <property type="match status" value="1"/>
</dbReference>
<dbReference type="InterPro" id="IPR002355">
    <property type="entry name" value="Cu_oxidase_Cu_BS"/>
</dbReference>
<dbReference type="GO" id="GO:0005507">
    <property type="term" value="F:copper ion binding"/>
    <property type="evidence" value="ECO:0007669"/>
    <property type="project" value="InterPro"/>
</dbReference>
<dbReference type="InterPro" id="IPR001117">
    <property type="entry name" value="Cu-oxidase_2nd"/>
</dbReference>
<accession>A0A430A7F1</accession>
<feature type="domain" description="Plastocyanin-like" evidence="6">
    <location>
        <begin position="99"/>
        <end position="189"/>
    </location>
</feature>
<evidence type="ECO:0000313" key="8">
    <source>
        <dbReference type="Proteomes" id="UP000287101"/>
    </source>
</evidence>
<dbReference type="OrthoDB" id="9757546at2"/>
<feature type="domain" description="Plastocyanin-like" evidence="5">
    <location>
        <begin position="364"/>
        <end position="471"/>
    </location>
</feature>
<feature type="region of interest" description="Disordered" evidence="3">
    <location>
        <begin position="26"/>
        <end position="45"/>
    </location>
</feature>
<protein>
    <recommendedName>
        <fullName evidence="9">Copper oxidase</fullName>
    </recommendedName>
</protein>
<dbReference type="InterPro" id="IPR045087">
    <property type="entry name" value="Cu-oxidase_fam"/>
</dbReference>
<dbReference type="PROSITE" id="PS51257">
    <property type="entry name" value="PROKAR_LIPOPROTEIN"/>
    <property type="match status" value="1"/>
</dbReference>
<comment type="caution">
    <text evidence="7">The sequence shown here is derived from an EMBL/GenBank/DDBJ whole genome shotgun (WGS) entry which is preliminary data.</text>
</comment>
<organism evidence="7 8">
    <name type="scientific">Vagococcus fessus</name>
    <dbReference type="NCBI Taxonomy" id="120370"/>
    <lineage>
        <taxon>Bacteria</taxon>
        <taxon>Bacillati</taxon>
        <taxon>Bacillota</taxon>
        <taxon>Bacilli</taxon>
        <taxon>Lactobacillales</taxon>
        <taxon>Enterococcaceae</taxon>
        <taxon>Vagococcus</taxon>
    </lineage>
</organism>
<keyword evidence="1" id="KW-0479">Metal-binding</keyword>
<keyword evidence="2" id="KW-0560">Oxidoreductase</keyword>
<dbReference type="Pfam" id="PF07732">
    <property type="entry name" value="Cu-oxidase_3"/>
    <property type="match status" value="1"/>
</dbReference>
<dbReference type="Pfam" id="PF00394">
    <property type="entry name" value="Cu-oxidase"/>
    <property type="match status" value="1"/>
</dbReference>
<dbReference type="Gene3D" id="2.60.40.420">
    <property type="entry name" value="Cupredoxins - blue copper proteins"/>
    <property type="match status" value="3"/>
</dbReference>
<evidence type="ECO:0000313" key="7">
    <source>
        <dbReference type="EMBL" id="RSU03011.1"/>
    </source>
</evidence>
<evidence type="ECO:0000259" key="6">
    <source>
        <dbReference type="Pfam" id="PF07732"/>
    </source>
</evidence>